<evidence type="ECO:0000313" key="3">
    <source>
        <dbReference type="EMBL" id="EXJ77170.1"/>
    </source>
</evidence>
<feature type="coiled-coil region" evidence="1">
    <location>
        <begin position="426"/>
        <end position="460"/>
    </location>
</feature>
<feature type="region of interest" description="Disordered" evidence="2">
    <location>
        <begin position="27"/>
        <end position="63"/>
    </location>
</feature>
<dbReference type="AlphaFoldDB" id="W9XIJ1"/>
<accession>W9XIJ1</accession>
<feature type="compositionally biased region" description="Low complexity" evidence="2">
    <location>
        <begin position="331"/>
        <end position="342"/>
    </location>
</feature>
<keyword evidence="4" id="KW-1185">Reference proteome</keyword>
<feature type="compositionally biased region" description="Low complexity" evidence="2">
    <location>
        <begin position="358"/>
        <end position="372"/>
    </location>
</feature>
<dbReference type="eggNOG" id="ENOG502SAVR">
    <property type="taxonomic scope" value="Eukaryota"/>
</dbReference>
<dbReference type="STRING" id="1182542.W9XIJ1"/>
<sequence>MEGDPYAQTDPDEVWKPPPFGVILSRLRSAPEFRRPDGSADPSIDLTPRKRESPLVHSEQPLVTESSLPWDRHVWPSRGPIPRREMEEPPDKRLRLDYMSKDVEAGETSLQGKTDTQTSHYIYPPEPRSPSRLRGGGAPYRSPLGPCANCSDTESLVLELVSGFLDLQYQITQALAIPTGRQSPSMSIGLEITKLGLRKSLLWAADEIRNTSRLVQENAPSKPELPPLADAVQPSGVKDLRRLSIQVQASAASSHIKPLRRMPFHLDPARSDDLHRRAIDSPPEQIPRLFEQQLPPILQSDEMRPNQAHEQTLPGTAQSTQPSSTPAVFGSVPSPIQSQPSSRTLPSPPGAQYPRTPSSSSAQYSHTSTQAAHNTHLQDLQHQISTKTLALQTLQREHDHLLAAFSRSQIRCTALEKKSQVSDHEINILTEDKIQLQQQVDALEVQVQDLTKSRDEIHKQSSADVAQWRQIMAMSSQLQQKGAEEARQHKADREAWEQERISLQNRIEVLESRNDILPGRKLVSGTPNPVANDPILASDSVELLRKELLNVRRHCVELELVLQDLAPETEQIDNAISTMKRLRDALASRKDWSEDSLGDEARTSSR</sequence>
<dbReference type="OrthoDB" id="5427204at2759"/>
<feature type="region of interest" description="Disordered" evidence="2">
    <location>
        <begin position="587"/>
        <end position="606"/>
    </location>
</feature>
<keyword evidence="1" id="KW-0175">Coiled coil</keyword>
<evidence type="ECO:0000313" key="4">
    <source>
        <dbReference type="Proteomes" id="UP000019478"/>
    </source>
</evidence>
<comment type="caution">
    <text evidence="3">The sequence shown here is derived from an EMBL/GenBank/DDBJ whole genome shotgun (WGS) entry which is preliminary data.</text>
</comment>
<protein>
    <submittedName>
        <fullName evidence="3">Uncharacterized protein</fullName>
    </submittedName>
</protein>
<dbReference type="RefSeq" id="XP_007738608.1">
    <property type="nucleotide sequence ID" value="XM_007740418.1"/>
</dbReference>
<feature type="compositionally biased region" description="Polar residues" evidence="2">
    <location>
        <begin position="108"/>
        <end position="120"/>
    </location>
</feature>
<evidence type="ECO:0000256" key="1">
    <source>
        <dbReference type="SAM" id="Coils"/>
    </source>
</evidence>
<feature type="region of interest" description="Disordered" evidence="2">
    <location>
        <begin position="305"/>
        <end position="373"/>
    </location>
</feature>
<feature type="region of interest" description="Disordered" evidence="2">
    <location>
        <begin position="104"/>
        <end position="134"/>
    </location>
</feature>
<name>W9XIJ1_9EURO</name>
<reference evidence="3 4" key="1">
    <citation type="submission" date="2013-03" db="EMBL/GenBank/DDBJ databases">
        <title>The Genome Sequence of Capronia epimyces CBS 606.96.</title>
        <authorList>
            <consortium name="The Broad Institute Genomics Platform"/>
            <person name="Cuomo C."/>
            <person name="de Hoog S."/>
            <person name="Gorbushina A."/>
            <person name="Walker B."/>
            <person name="Young S.K."/>
            <person name="Zeng Q."/>
            <person name="Gargeya S."/>
            <person name="Fitzgerald M."/>
            <person name="Haas B."/>
            <person name="Abouelleil A."/>
            <person name="Allen A.W."/>
            <person name="Alvarado L."/>
            <person name="Arachchi H.M."/>
            <person name="Berlin A.M."/>
            <person name="Chapman S.B."/>
            <person name="Gainer-Dewar J."/>
            <person name="Goldberg J."/>
            <person name="Griggs A."/>
            <person name="Gujja S."/>
            <person name="Hansen M."/>
            <person name="Howarth C."/>
            <person name="Imamovic A."/>
            <person name="Ireland A."/>
            <person name="Larimer J."/>
            <person name="McCowan C."/>
            <person name="Murphy C."/>
            <person name="Pearson M."/>
            <person name="Poon T.W."/>
            <person name="Priest M."/>
            <person name="Roberts A."/>
            <person name="Saif S."/>
            <person name="Shea T."/>
            <person name="Sisk P."/>
            <person name="Sykes S."/>
            <person name="Wortman J."/>
            <person name="Nusbaum C."/>
            <person name="Birren B."/>
        </authorList>
    </citation>
    <scope>NUCLEOTIDE SEQUENCE [LARGE SCALE GENOMIC DNA]</scope>
    <source>
        <strain evidence="3 4">CBS 606.96</strain>
    </source>
</reference>
<feature type="coiled-coil region" evidence="1">
    <location>
        <begin position="486"/>
        <end position="513"/>
    </location>
</feature>
<gene>
    <name evidence="3" type="ORF">A1O3_10328</name>
</gene>
<feature type="compositionally biased region" description="Polar residues" evidence="2">
    <location>
        <begin position="308"/>
        <end position="326"/>
    </location>
</feature>
<dbReference type="HOGENOM" id="CLU_031717_0_0_1"/>
<organism evidence="3 4">
    <name type="scientific">Capronia epimyces CBS 606.96</name>
    <dbReference type="NCBI Taxonomy" id="1182542"/>
    <lineage>
        <taxon>Eukaryota</taxon>
        <taxon>Fungi</taxon>
        <taxon>Dikarya</taxon>
        <taxon>Ascomycota</taxon>
        <taxon>Pezizomycotina</taxon>
        <taxon>Eurotiomycetes</taxon>
        <taxon>Chaetothyriomycetidae</taxon>
        <taxon>Chaetothyriales</taxon>
        <taxon>Herpotrichiellaceae</taxon>
        <taxon>Capronia</taxon>
    </lineage>
</organism>
<proteinExistence type="predicted"/>
<feature type="compositionally biased region" description="Basic and acidic residues" evidence="2">
    <location>
        <begin position="29"/>
        <end position="38"/>
    </location>
</feature>
<dbReference type="GeneID" id="19174408"/>
<evidence type="ECO:0000256" key="2">
    <source>
        <dbReference type="SAM" id="MobiDB-lite"/>
    </source>
</evidence>
<dbReference type="EMBL" id="AMGY01000011">
    <property type="protein sequence ID" value="EXJ77170.1"/>
    <property type="molecule type" value="Genomic_DNA"/>
</dbReference>
<dbReference type="Proteomes" id="UP000019478">
    <property type="component" value="Unassembled WGS sequence"/>
</dbReference>